<name>A0A9W7DTI5_9STRA</name>
<gene>
    <name evidence="2" type="ORF">TrLO_g14333</name>
</gene>
<accession>A0A9W7DTI5</accession>
<feature type="region of interest" description="Disordered" evidence="1">
    <location>
        <begin position="47"/>
        <end position="78"/>
    </location>
</feature>
<sequence length="78" mass="8643">MSSLNHCADSNMPAKLTTFLTSQSLMLSPFIFCESMNILSMTCAPLTSHDDKSGENLSRRVRMSETNDNAVVVDKQSR</sequence>
<evidence type="ECO:0000256" key="1">
    <source>
        <dbReference type="SAM" id="MobiDB-lite"/>
    </source>
</evidence>
<proteinExistence type="predicted"/>
<evidence type="ECO:0000313" key="3">
    <source>
        <dbReference type="Proteomes" id="UP001165122"/>
    </source>
</evidence>
<keyword evidence="3" id="KW-1185">Reference proteome</keyword>
<dbReference type="Proteomes" id="UP001165122">
    <property type="component" value="Unassembled WGS sequence"/>
</dbReference>
<protein>
    <submittedName>
        <fullName evidence="2">Uncharacterized protein</fullName>
    </submittedName>
</protein>
<evidence type="ECO:0000313" key="2">
    <source>
        <dbReference type="EMBL" id="GMH53705.1"/>
    </source>
</evidence>
<dbReference type="AlphaFoldDB" id="A0A9W7DTI5"/>
<dbReference type="EMBL" id="BRXW01000426">
    <property type="protein sequence ID" value="GMH53705.1"/>
    <property type="molecule type" value="Genomic_DNA"/>
</dbReference>
<comment type="caution">
    <text evidence="2">The sequence shown here is derived from an EMBL/GenBank/DDBJ whole genome shotgun (WGS) entry which is preliminary data.</text>
</comment>
<reference evidence="3" key="1">
    <citation type="journal article" date="2023" name="Commun. Biol.">
        <title>Genome analysis of Parmales, the sister group of diatoms, reveals the evolutionary specialization of diatoms from phago-mixotrophs to photoautotrophs.</title>
        <authorList>
            <person name="Ban H."/>
            <person name="Sato S."/>
            <person name="Yoshikawa S."/>
            <person name="Yamada K."/>
            <person name="Nakamura Y."/>
            <person name="Ichinomiya M."/>
            <person name="Sato N."/>
            <person name="Blanc-Mathieu R."/>
            <person name="Endo H."/>
            <person name="Kuwata A."/>
            <person name="Ogata H."/>
        </authorList>
    </citation>
    <scope>NUCLEOTIDE SEQUENCE [LARGE SCALE GENOMIC DNA]</scope>
    <source>
        <strain evidence="3">NIES 3700</strain>
    </source>
</reference>
<organism evidence="2 3">
    <name type="scientific">Triparma laevis f. longispina</name>
    <dbReference type="NCBI Taxonomy" id="1714387"/>
    <lineage>
        <taxon>Eukaryota</taxon>
        <taxon>Sar</taxon>
        <taxon>Stramenopiles</taxon>
        <taxon>Ochrophyta</taxon>
        <taxon>Bolidophyceae</taxon>
        <taxon>Parmales</taxon>
        <taxon>Triparmaceae</taxon>
        <taxon>Triparma</taxon>
    </lineage>
</organism>
<feature type="compositionally biased region" description="Basic and acidic residues" evidence="1">
    <location>
        <begin position="48"/>
        <end position="65"/>
    </location>
</feature>